<comment type="cofactor">
    <cofactor evidence="1">
        <name>FAD</name>
        <dbReference type="ChEBI" id="CHEBI:57692"/>
    </cofactor>
</comment>
<evidence type="ECO:0000256" key="3">
    <source>
        <dbReference type="ARBA" id="ARBA00022630"/>
    </source>
</evidence>
<keyword evidence="4" id="KW-0274">FAD</keyword>
<dbReference type="GeneID" id="134286858"/>
<dbReference type="RefSeq" id="XP_062704534.1">
    <property type="nucleotide sequence ID" value="XM_062848550.1"/>
</dbReference>
<dbReference type="SUPFAM" id="SSF51971">
    <property type="entry name" value="Nucleotide-binding domain"/>
    <property type="match status" value="1"/>
</dbReference>
<dbReference type="PROSITE" id="PS00677">
    <property type="entry name" value="DAO"/>
    <property type="match status" value="1"/>
</dbReference>
<evidence type="ECO:0000256" key="5">
    <source>
        <dbReference type="ARBA" id="ARBA00023002"/>
    </source>
</evidence>
<keyword evidence="5" id="KW-0560">Oxidoreductase</keyword>
<name>A0ABM1ZC60_AEDAL</name>
<dbReference type="Gene3D" id="3.40.50.720">
    <property type="entry name" value="NAD(P)-binding Rossmann-like Domain"/>
    <property type="match status" value="1"/>
</dbReference>
<evidence type="ECO:0000313" key="9">
    <source>
        <dbReference type="Proteomes" id="UP000069940"/>
    </source>
</evidence>
<sequence length="396" mass="44673">MIKIQLDHIQREHVIKMKAISDREAAELDFERKRYWLLRLQVKGDKGSSDALDQNLPDEDCDSQDEVSSQDNIPSSFEYTSSVSNVPRKRTAGTGEELEAKLPSQMQLEWIRVSTATCPIWEITRKWISDAYLYWDEIRRTADASEAGVAQLSAYSFSSTDPSIVRNRYIEKILPVYRAVTEQELTLCPGDWKYGSFYTTVLTECRLFQPWATKKFLRNGGRIITQKVESFQEVAGQYDVVVNCTGMGAKKLCTDYKLVPIRGQVIKVKAPWVKTAFYADYDTYIIPGFQGVTLGGCRNYDSYNTEVCKHDSAAIRERCEALLPSLKGAPVIREAVGLRPHRDPVRVEPELLELARGRVKVVHNYGHGGYGVTTSPGTAIYATGLVTDMLKSNSKL</sequence>
<evidence type="ECO:0000256" key="1">
    <source>
        <dbReference type="ARBA" id="ARBA00001974"/>
    </source>
</evidence>
<proteinExistence type="inferred from homology"/>
<comment type="similarity">
    <text evidence="2">Belongs to the DAMOX/DASOX family.</text>
</comment>
<keyword evidence="3" id="KW-0285">Flavoprotein</keyword>
<dbReference type="SUPFAM" id="SSF54373">
    <property type="entry name" value="FAD-linked reductases, C-terminal domain"/>
    <property type="match status" value="1"/>
</dbReference>
<dbReference type="InterPro" id="IPR006181">
    <property type="entry name" value="D-amino_acid_oxidase_CS"/>
</dbReference>
<dbReference type="Pfam" id="PF01266">
    <property type="entry name" value="DAO"/>
    <property type="match status" value="1"/>
</dbReference>
<feature type="domain" description="FAD dependent oxidoreductase" evidence="7">
    <location>
        <begin position="126"/>
        <end position="383"/>
    </location>
</feature>
<evidence type="ECO:0000259" key="7">
    <source>
        <dbReference type="Pfam" id="PF01266"/>
    </source>
</evidence>
<dbReference type="EnsemblMetazoa" id="AALFPA23_017107.R24955">
    <property type="protein sequence ID" value="AALFPA23_017107.P24955"/>
    <property type="gene ID" value="AALFPA23_017107"/>
</dbReference>
<organism evidence="8 9">
    <name type="scientific">Aedes albopictus</name>
    <name type="common">Asian tiger mosquito</name>
    <name type="synonym">Stegomyia albopicta</name>
    <dbReference type="NCBI Taxonomy" id="7160"/>
    <lineage>
        <taxon>Eukaryota</taxon>
        <taxon>Metazoa</taxon>
        <taxon>Ecdysozoa</taxon>
        <taxon>Arthropoda</taxon>
        <taxon>Hexapoda</taxon>
        <taxon>Insecta</taxon>
        <taxon>Pterygota</taxon>
        <taxon>Neoptera</taxon>
        <taxon>Endopterygota</taxon>
        <taxon>Diptera</taxon>
        <taxon>Nematocera</taxon>
        <taxon>Culicoidea</taxon>
        <taxon>Culicidae</taxon>
        <taxon>Culicinae</taxon>
        <taxon>Aedini</taxon>
        <taxon>Aedes</taxon>
        <taxon>Stegomyia</taxon>
    </lineage>
</organism>
<protein>
    <recommendedName>
        <fullName evidence="7">FAD dependent oxidoreductase domain-containing protein</fullName>
    </recommendedName>
</protein>
<dbReference type="Gene3D" id="3.30.9.10">
    <property type="entry name" value="D-Amino Acid Oxidase, subunit A, domain 2"/>
    <property type="match status" value="1"/>
</dbReference>
<feature type="compositionally biased region" description="Acidic residues" evidence="6">
    <location>
        <begin position="56"/>
        <end position="65"/>
    </location>
</feature>
<dbReference type="InterPro" id="IPR006076">
    <property type="entry name" value="FAD-dep_OxRdtase"/>
</dbReference>
<feature type="region of interest" description="Disordered" evidence="6">
    <location>
        <begin position="46"/>
        <end position="98"/>
    </location>
</feature>
<feature type="compositionally biased region" description="Polar residues" evidence="6">
    <location>
        <begin position="66"/>
        <end position="85"/>
    </location>
</feature>
<dbReference type="InterPro" id="IPR023209">
    <property type="entry name" value="DAO"/>
</dbReference>
<dbReference type="PANTHER" id="PTHR11530">
    <property type="entry name" value="D-AMINO ACID OXIDASE"/>
    <property type="match status" value="1"/>
</dbReference>
<evidence type="ECO:0000256" key="2">
    <source>
        <dbReference type="ARBA" id="ARBA00006730"/>
    </source>
</evidence>
<accession>A0ABM1ZC60</accession>
<evidence type="ECO:0000256" key="4">
    <source>
        <dbReference type="ARBA" id="ARBA00022827"/>
    </source>
</evidence>
<dbReference type="PANTHER" id="PTHR11530:SF17">
    <property type="entry name" value="RE49860P"/>
    <property type="match status" value="1"/>
</dbReference>
<reference evidence="9" key="1">
    <citation type="journal article" date="2015" name="Proc. Natl. Acad. Sci. U.S.A.">
        <title>Genome sequence of the Asian Tiger mosquito, Aedes albopictus, reveals insights into its biology, genetics, and evolution.</title>
        <authorList>
            <person name="Chen X.G."/>
            <person name="Jiang X."/>
            <person name="Gu J."/>
            <person name="Xu M."/>
            <person name="Wu Y."/>
            <person name="Deng Y."/>
            <person name="Zhang C."/>
            <person name="Bonizzoni M."/>
            <person name="Dermauw W."/>
            <person name="Vontas J."/>
            <person name="Armbruster P."/>
            <person name="Huang X."/>
            <person name="Yang Y."/>
            <person name="Zhang H."/>
            <person name="He W."/>
            <person name="Peng H."/>
            <person name="Liu Y."/>
            <person name="Wu K."/>
            <person name="Chen J."/>
            <person name="Lirakis M."/>
            <person name="Topalis P."/>
            <person name="Van Leeuwen T."/>
            <person name="Hall A.B."/>
            <person name="Jiang X."/>
            <person name="Thorpe C."/>
            <person name="Mueller R.L."/>
            <person name="Sun C."/>
            <person name="Waterhouse R.M."/>
            <person name="Yan G."/>
            <person name="Tu Z.J."/>
            <person name="Fang X."/>
            <person name="James A.A."/>
        </authorList>
    </citation>
    <scope>NUCLEOTIDE SEQUENCE [LARGE SCALE GENOMIC DNA]</scope>
    <source>
        <strain evidence="9">Foshan</strain>
    </source>
</reference>
<evidence type="ECO:0000313" key="8">
    <source>
        <dbReference type="EnsemblMetazoa" id="AALFPA23_017107.P24955"/>
    </source>
</evidence>
<reference evidence="8" key="2">
    <citation type="submission" date="2025-05" db="UniProtKB">
        <authorList>
            <consortium name="EnsemblMetazoa"/>
        </authorList>
    </citation>
    <scope>IDENTIFICATION</scope>
    <source>
        <strain evidence="8">Foshan</strain>
    </source>
</reference>
<keyword evidence="9" id="KW-1185">Reference proteome</keyword>
<dbReference type="Proteomes" id="UP000069940">
    <property type="component" value="Unassembled WGS sequence"/>
</dbReference>
<evidence type="ECO:0000256" key="6">
    <source>
        <dbReference type="SAM" id="MobiDB-lite"/>
    </source>
</evidence>